<dbReference type="AlphaFoldDB" id="A0A937UQJ8"/>
<evidence type="ECO:0000313" key="3">
    <source>
        <dbReference type="Proteomes" id="UP000604475"/>
    </source>
</evidence>
<dbReference type="Pfam" id="PF09481">
    <property type="entry name" value="CRISPR_Cse1"/>
    <property type="match status" value="1"/>
</dbReference>
<protein>
    <submittedName>
        <fullName evidence="2">Type I-E CRISPR-associated protein Cse1/CasA</fullName>
    </submittedName>
</protein>
<gene>
    <name evidence="2" type="primary">casA</name>
    <name evidence="2" type="ORF">I7412_23965</name>
</gene>
<keyword evidence="3" id="KW-1185">Reference proteome</keyword>
<dbReference type="InterPro" id="IPR013381">
    <property type="entry name" value="CRISPR-assoc_prot_Cse1"/>
</dbReference>
<proteinExistence type="predicted"/>
<dbReference type="RefSeq" id="WP_202999898.1">
    <property type="nucleotide sequence ID" value="NZ_JADWYU010000136.1"/>
</dbReference>
<evidence type="ECO:0000313" key="2">
    <source>
        <dbReference type="EMBL" id="MBL7630163.1"/>
    </source>
</evidence>
<organism evidence="2 3">
    <name type="scientific">Frankia nepalensis</name>
    <dbReference type="NCBI Taxonomy" id="1836974"/>
    <lineage>
        <taxon>Bacteria</taxon>
        <taxon>Bacillati</taxon>
        <taxon>Actinomycetota</taxon>
        <taxon>Actinomycetes</taxon>
        <taxon>Frankiales</taxon>
        <taxon>Frankiaceae</taxon>
        <taxon>Frankia</taxon>
    </lineage>
</organism>
<evidence type="ECO:0000256" key="1">
    <source>
        <dbReference type="SAM" id="MobiDB-lite"/>
    </source>
</evidence>
<comment type="caution">
    <text evidence="2">The sequence shown here is derived from an EMBL/GenBank/DDBJ whole genome shotgun (WGS) entry which is preliminary data.</text>
</comment>
<feature type="region of interest" description="Disordered" evidence="1">
    <location>
        <begin position="297"/>
        <end position="316"/>
    </location>
</feature>
<feature type="compositionally biased region" description="Basic and acidic residues" evidence="1">
    <location>
        <begin position="297"/>
        <end position="308"/>
    </location>
</feature>
<sequence>MTVFDLRVAPWVALVREGRRVEVGVREAVVDAHTFDGLALDDPLEAVAVFRQVLLPVVLDALGAPRGLDEWSALWNAGRFNENQINEYLDSREGLFDLFDAERPFAQVAGLRTAKDETKPVSLLIPRLASGNNVPLFSARTEDAPPALAPAAAARALLAAHCWDTAAIKSGAVGDPRMSAGKTTGNPTGPLGQLGVVLPVGASLFHTLVLNLPIMPLGPRPRDRPQWRTADPASSRWSEREALGLLDLLTWQSRRIRLVPEPDSTTVGRVVVRQVVLSAGDRLTGSVQDLERHTAWRQTEKPRADEPPSRPVRHQPGRAAWRGLEALLATAGPTSARVTAPMALTQLAGLQARGRLPEDLPLRVLTVGVRYGNQSAVIEDVMVDEIPLPVVALVADSAVRETVLTVAEQAERLRVAANRLGDDLRAAGGGDKVPWDKSQRLGDVLVYALTPAVRRLLAGLARHPEDTERAEDAWAVVARRLAWEVAEPALSGAGPGTFLGRHPEQRFAPRLAGAEASFRRALNDIFGPVPVPAATAAS</sequence>
<dbReference type="EMBL" id="JAEACQ010000243">
    <property type="protein sequence ID" value="MBL7630163.1"/>
    <property type="molecule type" value="Genomic_DNA"/>
</dbReference>
<dbReference type="Gene3D" id="1.10.132.100">
    <property type="match status" value="1"/>
</dbReference>
<name>A0A937UQJ8_9ACTN</name>
<reference evidence="2" key="1">
    <citation type="submission" date="2020-12" db="EMBL/GenBank/DDBJ databases">
        <title>Genomic characterization of non-nitrogen-fixing Frankia strains.</title>
        <authorList>
            <person name="Carlos-Shanley C."/>
            <person name="Guerra T."/>
            <person name="Hahn D."/>
        </authorList>
    </citation>
    <scope>NUCLEOTIDE SEQUENCE</scope>
    <source>
        <strain evidence="2">CN6</strain>
    </source>
</reference>
<dbReference type="NCBIfam" id="TIGR02547">
    <property type="entry name" value="casA_cse1"/>
    <property type="match status" value="1"/>
</dbReference>
<dbReference type="Proteomes" id="UP000604475">
    <property type="component" value="Unassembled WGS sequence"/>
</dbReference>
<accession>A0A937UQJ8</accession>